<evidence type="ECO:0000313" key="2">
    <source>
        <dbReference type="EMBL" id="EEI92806.1"/>
    </source>
</evidence>
<dbReference type="RefSeq" id="WP_003007557.1">
    <property type="nucleotide sequence ID" value="NZ_GG668631.1"/>
</dbReference>
<dbReference type="SUPFAM" id="SSF54909">
    <property type="entry name" value="Dimeric alpha+beta barrel"/>
    <property type="match status" value="1"/>
</dbReference>
<sequence>MKINLTAIVKSKTEQTEEIKRVLKNLVTQSKKETACLQYDLHQSTESPNIFIFHEIWENEKGFALHNEQPYIKAFGEIVNEKLQEQPTIYITETI</sequence>
<accession>C2FW26</accession>
<dbReference type="InterPro" id="IPR007138">
    <property type="entry name" value="ABM_dom"/>
</dbReference>
<reference evidence="2 3" key="1">
    <citation type="submission" date="2009-01" db="EMBL/GenBank/DDBJ databases">
        <authorList>
            <person name="Qin X."/>
            <person name="Bachman B."/>
            <person name="Battles P."/>
            <person name="Bell A."/>
            <person name="Bess C."/>
            <person name="Bickham C."/>
            <person name="Chaboub L."/>
            <person name="Chen D."/>
            <person name="Coyle M."/>
            <person name="Deiros D.R."/>
            <person name="Dinh H."/>
            <person name="Forbes L."/>
            <person name="Fowler G."/>
            <person name="Francisco L."/>
            <person name="Fu Q."/>
            <person name="Gubbala S."/>
            <person name="Hale W."/>
            <person name="Han Y."/>
            <person name="Hemphill L."/>
            <person name="Highlander S.K."/>
            <person name="Hirani K."/>
            <person name="Hogues M."/>
            <person name="Jackson L."/>
            <person name="Jakkamsetti A."/>
            <person name="Javaid M."/>
            <person name="Jiang H."/>
            <person name="Korchina V."/>
            <person name="Kovar C."/>
            <person name="Lara F."/>
            <person name="Lee S."/>
            <person name="Mata R."/>
            <person name="Mathew T."/>
            <person name="Moen C."/>
            <person name="Morales K."/>
            <person name="Munidasa M."/>
            <person name="Nazareth L."/>
            <person name="Ngo R."/>
            <person name="Nguyen L."/>
            <person name="Okwuonu G."/>
            <person name="Ongeri F."/>
            <person name="Patil S."/>
            <person name="Petrosino J."/>
            <person name="Pham C."/>
            <person name="Pham P."/>
            <person name="Pu L.-L."/>
            <person name="Puazo M."/>
            <person name="Raj R."/>
            <person name="Reid J."/>
            <person name="Rouhana J."/>
            <person name="Saada N."/>
            <person name="Shang Y."/>
            <person name="Simmons D."/>
            <person name="Thornton R."/>
            <person name="Warren J."/>
            <person name="Weissenberger G."/>
            <person name="Zhang J."/>
            <person name="Zhang L."/>
            <person name="Zhou C."/>
            <person name="Zhu D."/>
            <person name="Muzny D."/>
            <person name="Worley K."/>
            <person name="Gibbs R."/>
        </authorList>
    </citation>
    <scope>NUCLEOTIDE SEQUENCE [LARGE SCALE GENOMIC DNA]</scope>
    <source>
        <strain evidence="2 3">ATCC 33300</strain>
    </source>
</reference>
<dbReference type="PANTHER" id="PTHR33336">
    <property type="entry name" value="QUINOL MONOOXYGENASE YGIN-RELATED"/>
    <property type="match status" value="1"/>
</dbReference>
<organism evidence="2 3">
    <name type="scientific">Sphingobacterium spiritivorum ATCC 33300</name>
    <dbReference type="NCBI Taxonomy" id="525372"/>
    <lineage>
        <taxon>Bacteria</taxon>
        <taxon>Pseudomonadati</taxon>
        <taxon>Bacteroidota</taxon>
        <taxon>Sphingobacteriia</taxon>
        <taxon>Sphingobacteriales</taxon>
        <taxon>Sphingobacteriaceae</taxon>
        <taxon>Sphingobacterium</taxon>
    </lineage>
</organism>
<dbReference type="EMBL" id="ACHB01000036">
    <property type="protein sequence ID" value="EEI92806.1"/>
    <property type="molecule type" value="Genomic_DNA"/>
</dbReference>
<gene>
    <name evidence="2" type="ORF">HMPREF0765_1532</name>
</gene>
<dbReference type="PROSITE" id="PS51725">
    <property type="entry name" value="ABM"/>
    <property type="match status" value="1"/>
</dbReference>
<dbReference type="HOGENOM" id="CLU_131496_11_1_10"/>
<dbReference type="Pfam" id="PF03992">
    <property type="entry name" value="ABM"/>
    <property type="match status" value="1"/>
</dbReference>
<dbReference type="Gene3D" id="3.30.70.100">
    <property type="match status" value="1"/>
</dbReference>
<dbReference type="GO" id="GO:0004497">
    <property type="term" value="F:monooxygenase activity"/>
    <property type="evidence" value="ECO:0007669"/>
    <property type="project" value="UniProtKB-KW"/>
</dbReference>
<dbReference type="AlphaFoldDB" id="C2FW26"/>
<dbReference type="PANTHER" id="PTHR33336:SF3">
    <property type="entry name" value="ABM DOMAIN-CONTAINING PROTEIN"/>
    <property type="match status" value="1"/>
</dbReference>
<dbReference type="InterPro" id="IPR011008">
    <property type="entry name" value="Dimeric_a/b-barrel"/>
</dbReference>
<comment type="caution">
    <text evidence="2">The sequence shown here is derived from an EMBL/GenBank/DDBJ whole genome shotgun (WGS) entry which is preliminary data.</text>
</comment>
<proteinExistence type="predicted"/>
<dbReference type="Proteomes" id="UP000006241">
    <property type="component" value="Unassembled WGS sequence"/>
</dbReference>
<dbReference type="InterPro" id="IPR050744">
    <property type="entry name" value="AI-2_Isomerase_LsrG"/>
</dbReference>
<protein>
    <submittedName>
        <fullName evidence="2">Antibiotic biosynthesis monooxygenase</fullName>
    </submittedName>
</protein>
<feature type="domain" description="ABM" evidence="1">
    <location>
        <begin position="3"/>
        <end position="91"/>
    </location>
</feature>
<keyword evidence="2" id="KW-0560">Oxidoreductase</keyword>
<evidence type="ECO:0000313" key="3">
    <source>
        <dbReference type="Proteomes" id="UP000006241"/>
    </source>
</evidence>
<name>C2FW26_SPHSI</name>
<keyword evidence="2" id="KW-0503">Monooxygenase</keyword>
<evidence type="ECO:0000259" key="1">
    <source>
        <dbReference type="PROSITE" id="PS51725"/>
    </source>
</evidence>